<evidence type="ECO:0000313" key="2">
    <source>
        <dbReference type="Proteomes" id="UP000828048"/>
    </source>
</evidence>
<proteinExistence type="predicted"/>
<comment type="caution">
    <text evidence="1">The sequence shown here is derived from an EMBL/GenBank/DDBJ whole genome shotgun (WGS) entry which is preliminary data.</text>
</comment>
<sequence length="250" mass="27642">MAEILPSITDFVEQKACPDLLLRRAPRAPASFSGGLRAPPQNPRSKKKESGKKRDNTSPTKQKLPHTEIEFVSSHLLLLVFGSDLLTRTAMSATVISDAMVMSTTEPQTITTKLGEQIEVMYVKCDCCGLTEECTIAYIDRIRKRYQGKWICGLCAEAVKDEIVRCERLISTEDAMTRHMNFCKKFNSAGPPVNPAVHLITAMRQILRRSLDSPRSMPSSPSAGSGIDRAVLARSESCFAALSLVEEHNE</sequence>
<dbReference type="EMBL" id="CM037159">
    <property type="protein sequence ID" value="KAH7865211.1"/>
    <property type="molecule type" value="Genomic_DNA"/>
</dbReference>
<dbReference type="Proteomes" id="UP000828048">
    <property type="component" value="Chromosome 9"/>
</dbReference>
<name>A0ACB7ZI99_9ERIC</name>
<evidence type="ECO:0000313" key="1">
    <source>
        <dbReference type="EMBL" id="KAH7865211.1"/>
    </source>
</evidence>
<keyword evidence="2" id="KW-1185">Reference proteome</keyword>
<protein>
    <submittedName>
        <fullName evidence="1">Uncharacterized protein</fullName>
    </submittedName>
</protein>
<accession>A0ACB7ZI99</accession>
<organism evidence="1 2">
    <name type="scientific">Vaccinium darrowii</name>
    <dbReference type="NCBI Taxonomy" id="229202"/>
    <lineage>
        <taxon>Eukaryota</taxon>
        <taxon>Viridiplantae</taxon>
        <taxon>Streptophyta</taxon>
        <taxon>Embryophyta</taxon>
        <taxon>Tracheophyta</taxon>
        <taxon>Spermatophyta</taxon>
        <taxon>Magnoliopsida</taxon>
        <taxon>eudicotyledons</taxon>
        <taxon>Gunneridae</taxon>
        <taxon>Pentapetalae</taxon>
        <taxon>asterids</taxon>
        <taxon>Ericales</taxon>
        <taxon>Ericaceae</taxon>
        <taxon>Vaccinioideae</taxon>
        <taxon>Vaccinieae</taxon>
        <taxon>Vaccinium</taxon>
    </lineage>
</organism>
<reference evidence="1 2" key="1">
    <citation type="journal article" date="2021" name="Hortic Res">
        <title>High-quality reference genome and annotation aids understanding of berry development for evergreen blueberry (Vaccinium darrowii).</title>
        <authorList>
            <person name="Yu J."/>
            <person name="Hulse-Kemp A.M."/>
            <person name="Babiker E."/>
            <person name="Staton M."/>
        </authorList>
    </citation>
    <scope>NUCLEOTIDE SEQUENCE [LARGE SCALE GENOMIC DNA]</scope>
    <source>
        <strain evidence="2">cv. NJ 8807/NJ 8810</strain>
        <tissue evidence="1">Young leaf</tissue>
    </source>
</reference>
<gene>
    <name evidence="1" type="ORF">Vadar_003742</name>
</gene>